<organism evidence="1 2">
    <name type="scientific">Acinetobacter kyonggiensis</name>
    <dbReference type="NCBI Taxonomy" id="595670"/>
    <lineage>
        <taxon>Bacteria</taxon>
        <taxon>Pseudomonadati</taxon>
        <taxon>Pseudomonadota</taxon>
        <taxon>Gammaproteobacteria</taxon>
        <taxon>Moraxellales</taxon>
        <taxon>Moraxellaceae</taxon>
        <taxon>Acinetobacter</taxon>
    </lineage>
</organism>
<name>A0A1H3KX52_9GAMM</name>
<accession>A0A1H3KX52</accession>
<dbReference type="EMBL" id="FNPK01000014">
    <property type="protein sequence ID" value="SDY56606.1"/>
    <property type="molecule type" value="Genomic_DNA"/>
</dbReference>
<dbReference type="STRING" id="595670.SAMN05421643_11481"/>
<evidence type="ECO:0000313" key="1">
    <source>
        <dbReference type="EMBL" id="SDY56606.1"/>
    </source>
</evidence>
<protein>
    <recommendedName>
        <fullName evidence="3">Transposase</fullName>
    </recommendedName>
</protein>
<sequence length="59" mass="6591">MEKSTENKPILGRPAKISKAQILLDVEQHPDDYISERAVSTHAVFNALHGAGISRKKRH</sequence>
<dbReference type="AlphaFoldDB" id="A0A1H3KX52"/>
<evidence type="ECO:0000313" key="2">
    <source>
        <dbReference type="Proteomes" id="UP000199035"/>
    </source>
</evidence>
<reference evidence="2" key="1">
    <citation type="submission" date="2016-10" db="EMBL/GenBank/DDBJ databases">
        <authorList>
            <person name="Varghese N."/>
            <person name="Submissions S."/>
        </authorList>
    </citation>
    <scope>NUCLEOTIDE SEQUENCE [LARGE SCALE GENOMIC DNA]</scope>
    <source>
        <strain evidence="2">ANC 5109</strain>
    </source>
</reference>
<proteinExistence type="predicted"/>
<evidence type="ECO:0008006" key="3">
    <source>
        <dbReference type="Google" id="ProtNLM"/>
    </source>
</evidence>
<dbReference type="Proteomes" id="UP000199035">
    <property type="component" value="Unassembled WGS sequence"/>
</dbReference>
<keyword evidence="2" id="KW-1185">Reference proteome</keyword>
<gene>
    <name evidence="1" type="ORF">SAMN05421643_11481</name>
</gene>